<dbReference type="UniPathway" id="UPA00538">
    <property type="reaction ID" value="UER00592"/>
</dbReference>
<dbReference type="NCBIfam" id="NF010925">
    <property type="entry name" value="PRK14345.1"/>
    <property type="match status" value="1"/>
</dbReference>
<name>A0A381Y2W9_9ZZZZ</name>
<sequence length="226" mass="25053">MLTTYYGLVRYDIGQAIQQKTHAKVAAGGDDQVLIFQHPNVYTLGRMGRLEDILIETDAIRRLNLEIRNTDRGGEVTYHGPGQLVVYPIIKLDRIELTPSAYVNSLKVSIAECLADYGIVTNEKNMPTGVWVEDRKIAAIGVRVSKKTTSHGLALNVTTDLSYFNHIIPCGIHDCVVTSIKEEIEAHLKIEDVAHKLACKLGKALGNRMTWKDDSPNQDSDPSPTI</sequence>
<gene>
    <name evidence="6" type="ORF">METZ01_LOCUS124208</name>
</gene>
<dbReference type="NCBIfam" id="TIGR00214">
    <property type="entry name" value="lipB"/>
    <property type="match status" value="1"/>
</dbReference>
<dbReference type="Gene3D" id="3.30.930.10">
    <property type="entry name" value="Bira Bifunctional Protein, Domain 2"/>
    <property type="match status" value="1"/>
</dbReference>
<dbReference type="CDD" id="cd16444">
    <property type="entry name" value="LipB"/>
    <property type="match status" value="1"/>
</dbReference>
<dbReference type="HAMAP" id="MF_00013">
    <property type="entry name" value="LipB"/>
    <property type="match status" value="1"/>
</dbReference>
<dbReference type="PROSITE" id="PS51733">
    <property type="entry name" value="BPL_LPL_CATALYTIC"/>
    <property type="match status" value="1"/>
</dbReference>
<reference evidence="6" key="1">
    <citation type="submission" date="2018-05" db="EMBL/GenBank/DDBJ databases">
        <authorList>
            <person name="Lanie J.A."/>
            <person name="Ng W.-L."/>
            <person name="Kazmierczak K.M."/>
            <person name="Andrzejewski T.M."/>
            <person name="Davidsen T.M."/>
            <person name="Wayne K.J."/>
            <person name="Tettelin H."/>
            <person name="Glass J.I."/>
            <person name="Rusch D."/>
            <person name="Podicherti R."/>
            <person name="Tsui H.-C.T."/>
            <person name="Winkler M.E."/>
        </authorList>
    </citation>
    <scope>NUCLEOTIDE SEQUENCE</scope>
</reference>
<dbReference type="InterPro" id="IPR020605">
    <property type="entry name" value="Octanoyltransferase_CS"/>
</dbReference>
<evidence type="ECO:0000313" key="6">
    <source>
        <dbReference type="EMBL" id="SVA71354.1"/>
    </source>
</evidence>
<accession>A0A381Y2W9</accession>
<dbReference type="EMBL" id="UINC01017265">
    <property type="protein sequence ID" value="SVA71354.1"/>
    <property type="molecule type" value="Genomic_DNA"/>
</dbReference>
<protein>
    <recommendedName>
        <fullName evidence="2">lipoyl(octanoyl) transferase</fullName>
        <ecNumber evidence="2">2.3.1.181</ecNumber>
    </recommendedName>
</protein>
<dbReference type="InterPro" id="IPR045864">
    <property type="entry name" value="aa-tRNA-synth_II/BPL/LPL"/>
</dbReference>
<dbReference type="GO" id="GO:0033819">
    <property type="term" value="F:lipoyl(octanoyl) transferase activity"/>
    <property type="evidence" value="ECO:0007669"/>
    <property type="project" value="UniProtKB-EC"/>
</dbReference>
<dbReference type="PANTHER" id="PTHR10993:SF15">
    <property type="entry name" value="OCTANOYLTRANSFERASE LIP2, MITOCHONDRIAL"/>
    <property type="match status" value="1"/>
</dbReference>
<dbReference type="PROSITE" id="PS01313">
    <property type="entry name" value="LIPB"/>
    <property type="match status" value="1"/>
</dbReference>
<organism evidence="6">
    <name type="scientific">marine metagenome</name>
    <dbReference type="NCBI Taxonomy" id="408172"/>
    <lineage>
        <taxon>unclassified sequences</taxon>
        <taxon>metagenomes</taxon>
        <taxon>ecological metagenomes</taxon>
    </lineage>
</organism>
<dbReference type="GO" id="GO:0009249">
    <property type="term" value="P:protein lipoylation"/>
    <property type="evidence" value="ECO:0007669"/>
    <property type="project" value="InterPro"/>
</dbReference>
<feature type="domain" description="BPL/LPL catalytic" evidence="5">
    <location>
        <begin position="27"/>
        <end position="209"/>
    </location>
</feature>
<evidence type="ECO:0000256" key="3">
    <source>
        <dbReference type="ARBA" id="ARBA00022679"/>
    </source>
</evidence>
<dbReference type="InterPro" id="IPR000544">
    <property type="entry name" value="Octanoyltransferase"/>
</dbReference>
<dbReference type="PIRSF" id="PIRSF016262">
    <property type="entry name" value="LPLase"/>
    <property type="match status" value="1"/>
</dbReference>
<dbReference type="InterPro" id="IPR004143">
    <property type="entry name" value="BPL_LPL_catalytic"/>
</dbReference>
<evidence type="ECO:0000259" key="5">
    <source>
        <dbReference type="PROSITE" id="PS51733"/>
    </source>
</evidence>
<dbReference type="Pfam" id="PF21948">
    <property type="entry name" value="LplA-B_cat"/>
    <property type="match status" value="1"/>
</dbReference>
<dbReference type="PANTHER" id="PTHR10993">
    <property type="entry name" value="OCTANOYLTRANSFERASE"/>
    <property type="match status" value="1"/>
</dbReference>
<keyword evidence="3" id="KW-0808">Transferase</keyword>
<proteinExistence type="inferred from homology"/>
<comment type="pathway">
    <text evidence="1">Protein modification; protein lipoylation via endogenous pathway; protein N(6)-(lipoyl)lysine from octanoyl-[acyl-carrier-protein]: step 1/2.</text>
</comment>
<evidence type="ECO:0000256" key="4">
    <source>
        <dbReference type="ARBA" id="ARBA00023315"/>
    </source>
</evidence>
<evidence type="ECO:0000256" key="2">
    <source>
        <dbReference type="ARBA" id="ARBA00012334"/>
    </source>
</evidence>
<dbReference type="EC" id="2.3.1.181" evidence="2"/>
<evidence type="ECO:0000256" key="1">
    <source>
        <dbReference type="ARBA" id="ARBA00004821"/>
    </source>
</evidence>
<dbReference type="SUPFAM" id="SSF55681">
    <property type="entry name" value="Class II aaRS and biotin synthetases"/>
    <property type="match status" value="1"/>
</dbReference>
<dbReference type="AlphaFoldDB" id="A0A381Y2W9"/>
<keyword evidence="4" id="KW-0012">Acyltransferase</keyword>